<comment type="caution">
    <text evidence="2">The sequence shown here is derived from an EMBL/GenBank/DDBJ whole genome shotgun (WGS) entry which is preliminary data.</text>
</comment>
<accession>A0AAW2VZ50</accession>
<evidence type="ECO:0000256" key="1">
    <source>
        <dbReference type="SAM" id="MobiDB-lite"/>
    </source>
</evidence>
<feature type="region of interest" description="Disordered" evidence="1">
    <location>
        <begin position="148"/>
        <end position="186"/>
    </location>
</feature>
<feature type="compositionally biased region" description="Pro residues" evidence="1">
    <location>
        <begin position="164"/>
        <end position="177"/>
    </location>
</feature>
<dbReference type="EMBL" id="JACGWN010000009">
    <property type="protein sequence ID" value="KAL0434226.1"/>
    <property type="molecule type" value="Genomic_DNA"/>
</dbReference>
<proteinExistence type="predicted"/>
<gene>
    <name evidence="2" type="ORF">Slati_2756900</name>
</gene>
<dbReference type="Pfam" id="PF03004">
    <property type="entry name" value="Transposase_24"/>
    <property type="match status" value="1"/>
</dbReference>
<sequence>MPLWLDNEIWLQLQAYWANQDFQQESSKNKANLAANPTASSTVYRGGSSSVGMHKRKSEAELDRPPKQMELFERCYKKKEDGGWSGPRAAKVVETFQKLMEEHQPTADEGHSPAESEALISDLHFTIATATATLEEMMADMMVMMRANSSTAAPSQPTASSAAPVPPPQPPTDPEPPNNDEMEGLD</sequence>
<protein>
    <submittedName>
        <fullName evidence="2">Uncharacterized protein</fullName>
    </submittedName>
</protein>
<evidence type="ECO:0000313" key="2">
    <source>
        <dbReference type="EMBL" id="KAL0434226.1"/>
    </source>
</evidence>
<dbReference type="InterPro" id="IPR004252">
    <property type="entry name" value="Probable_transposase_24"/>
</dbReference>
<name>A0AAW2VZ50_9LAMI</name>
<reference evidence="2" key="2">
    <citation type="journal article" date="2024" name="Plant">
        <title>Genomic evolution and insights into agronomic trait innovations of Sesamum species.</title>
        <authorList>
            <person name="Miao H."/>
            <person name="Wang L."/>
            <person name="Qu L."/>
            <person name="Liu H."/>
            <person name="Sun Y."/>
            <person name="Le M."/>
            <person name="Wang Q."/>
            <person name="Wei S."/>
            <person name="Zheng Y."/>
            <person name="Lin W."/>
            <person name="Duan Y."/>
            <person name="Cao H."/>
            <person name="Xiong S."/>
            <person name="Wang X."/>
            <person name="Wei L."/>
            <person name="Li C."/>
            <person name="Ma Q."/>
            <person name="Ju M."/>
            <person name="Zhao R."/>
            <person name="Li G."/>
            <person name="Mu C."/>
            <person name="Tian Q."/>
            <person name="Mei H."/>
            <person name="Zhang T."/>
            <person name="Gao T."/>
            <person name="Zhang H."/>
        </authorList>
    </citation>
    <scope>NUCLEOTIDE SEQUENCE</scope>
    <source>
        <strain evidence="2">KEN1</strain>
    </source>
</reference>
<feature type="region of interest" description="Disordered" evidence="1">
    <location>
        <begin position="28"/>
        <end position="64"/>
    </location>
</feature>
<dbReference type="AlphaFoldDB" id="A0AAW2VZ50"/>
<reference evidence="2" key="1">
    <citation type="submission" date="2020-06" db="EMBL/GenBank/DDBJ databases">
        <authorList>
            <person name="Li T."/>
            <person name="Hu X."/>
            <person name="Zhang T."/>
            <person name="Song X."/>
            <person name="Zhang H."/>
            <person name="Dai N."/>
            <person name="Sheng W."/>
            <person name="Hou X."/>
            <person name="Wei L."/>
        </authorList>
    </citation>
    <scope>NUCLEOTIDE SEQUENCE</scope>
    <source>
        <strain evidence="2">KEN1</strain>
        <tissue evidence="2">Leaf</tissue>
    </source>
</reference>
<feature type="compositionally biased region" description="Low complexity" evidence="1">
    <location>
        <begin position="148"/>
        <end position="163"/>
    </location>
</feature>
<organism evidence="2">
    <name type="scientific">Sesamum latifolium</name>
    <dbReference type="NCBI Taxonomy" id="2727402"/>
    <lineage>
        <taxon>Eukaryota</taxon>
        <taxon>Viridiplantae</taxon>
        <taxon>Streptophyta</taxon>
        <taxon>Embryophyta</taxon>
        <taxon>Tracheophyta</taxon>
        <taxon>Spermatophyta</taxon>
        <taxon>Magnoliopsida</taxon>
        <taxon>eudicotyledons</taxon>
        <taxon>Gunneridae</taxon>
        <taxon>Pentapetalae</taxon>
        <taxon>asterids</taxon>
        <taxon>lamiids</taxon>
        <taxon>Lamiales</taxon>
        <taxon>Pedaliaceae</taxon>
        <taxon>Sesamum</taxon>
    </lineage>
</organism>
<feature type="compositionally biased region" description="Polar residues" evidence="1">
    <location>
        <begin position="28"/>
        <end position="51"/>
    </location>
</feature>